<keyword evidence="10" id="KW-1185">Reference proteome</keyword>
<evidence type="ECO:0000313" key="9">
    <source>
        <dbReference type="EMBL" id="KDR15668.1"/>
    </source>
</evidence>
<protein>
    <recommendedName>
        <fullName evidence="7">Small ribosomal subunit protein uS2m</fullName>
    </recommendedName>
    <alternativeName>
        <fullName evidence="8">28S ribosomal protein S2, mitochondrial</fullName>
    </alternativeName>
</protein>
<dbReference type="EMBL" id="KK852818">
    <property type="protein sequence ID" value="KDR15668.1"/>
    <property type="molecule type" value="Genomic_DNA"/>
</dbReference>
<dbReference type="eggNOG" id="KOG0832">
    <property type="taxonomic scope" value="Eukaryota"/>
</dbReference>
<sequence>MPITKKALLYQMLHCGCEVRRQVSQASLALNTSKKLTARPSLLLDEALKTQSLVLRTSKPKPNKNLTNREERRLDVGRGLSYFLYRIRFVVRKGVKKRMTKGDSLLKHPYCVGKRAAKMQSILRRPSSAMRKILRYSTQIQPDVDVEKTHLPSEKGAVIPQLDILQHPDFFKVHELFTVRDLFDARVHLGHHEGSLDERMKPFIFGSRLGHLIFDLDITAYHLRQALNFTAHIAARDGIILFIARSSQNTHLIECTALECQEFAHTRYWSGGIFTNSEMQFGAVTRLPDLCIFLNTLNTILTQHIAVRDAAKMCIPSVGIVDTNCNPNLVTYPVPGNDDTPCAMELYCRLFKEAIRRGKEYRTLNQSHHCVTLGGLVISVLATGPKVHGSNRG</sequence>
<organism evidence="9 10">
    <name type="scientific">Zootermopsis nevadensis</name>
    <name type="common">Dampwood termite</name>
    <dbReference type="NCBI Taxonomy" id="136037"/>
    <lineage>
        <taxon>Eukaryota</taxon>
        <taxon>Metazoa</taxon>
        <taxon>Ecdysozoa</taxon>
        <taxon>Arthropoda</taxon>
        <taxon>Hexapoda</taxon>
        <taxon>Insecta</taxon>
        <taxon>Pterygota</taxon>
        <taxon>Neoptera</taxon>
        <taxon>Polyneoptera</taxon>
        <taxon>Dictyoptera</taxon>
        <taxon>Blattodea</taxon>
        <taxon>Blattoidea</taxon>
        <taxon>Termitoidae</taxon>
        <taxon>Termopsidae</taxon>
        <taxon>Zootermopsis</taxon>
    </lineage>
</organism>
<dbReference type="InterPro" id="IPR001865">
    <property type="entry name" value="Ribosomal_uS2"/>
</dbReference>
<dbReference type="AlphaFoldDB" id="A0A067QZ31"/>
<dbReference type="InParanoid" id="A0A067QZ31"/>
<evidence type="ECO:0000256" key="2">
    <source>
        <dbReference type="ARBA" id="ARBA00006242"/>
    </source>
</evidence>
<dbReference type="InterPro" id="IPR005706">
    <property type="entry name" value="Ribosomal_uS2_bac/mit/plastid"/>
</dbReference>
<keyword evidence="5" id="KW-0687">Ribonucleoprotein</keyword>
<dbReference type="PANTHER" id="PTHR12534">
    <property type="entry name" value="30S RIBOSOMAL PROTEIN S2 PROKARYOTIC AND ORGANELLAR"/>
    <property type="match status" value="1"/>
</dbReference>
<dbReference type="FunFam" id="3.40.50.10490:FF:000026">
    <property type="entry name" value="28S ribosomal protein S2, mitochondrial"/>
    <property type="match status" value="1"/>
</dbReference>
<keyword evidence="3 9" id="KW-0689">Ribosomal protein</keyword>
<dbReference type="GO" id="GO:0005743">
    <property type="term" value="C:mitochondrial inner membrane"/>
    <property type="evidence" value="ECO:0007669"/>
    <property type="project" value="UniProtKB-ARBA"/>
</dbReference>
<dbReference type="InterPro" id="IPR018130">
    <property type="entry name" value="Ribosomal_uS2_CS"/>
</dbReference>
<comment type="similarity">
    <text evidence="2">Belongs to the universal ribosomal protein uS2 family.</text>
</comment>
<dbReference type="PANTHER" id="PTHR12534:SF0">
    <property type="entry name" value="SMALL RIBOSOMAL SUBUNIT PROTEIN US2M"/>
    <property type="match status" value="1"/>
</dbReference>
<evidence type="ECO:0000313" key="10">
    <source>
        <dbReference type="Proteomes" id="UP000027135"/>
    </source>
</evidence>
<name>A0A067QZ31_ZOONE</name>
<dbReference type="InterPro" id="IPR023591">
    <property type="entry name" value="Ribosomal_uS2_flav_dom_sf"/>
</dbReference>
<comment type="function">
    <text evidence="6">Required for mitoribosome formation and stability, and mitochondrial translation.</text>
</comment>
<dbReference type="GO" id="GO:0003735">
    <property type="term" value="F:structural constituent of ribosome"/>
    <property type="evidence" value="ECO:0007669"/>
    <property type="project" value="InterPro"/>
</dbReference>
<dbReference type="FunCoup" id="A0A067QZ31">
    <property type="interactions" value="284"/>
</dbReference>
<evidence type="ECO:0000256" key="5">
    <source>
        <dbReference type="ARBA" id="ARBA00023274"/>
    </source>
</evidence>
<dbReference type="SUPFAM" id="SSF52313">
    <property type="entry name" value="Ribosomal protein S2"/>
    <property type="match status" value="1"/>
</dbReference>
<dbReference type="PRINTS" id="PR00395">
    <property type="entry name" value="RIBOSOMALS2"/>
</dbReference>
<keyword evidence="4" id="KW-0496">Mitochondrion</keyword>
<dbReference type="Pfam" id="PF00318">
    <property type="entry name" value="Ribosomal_S2"/>
    <property type="match status" value="2"/>
</dbReference>
<dbReference type="CDD" id="cd01425">
    <property type="entry name" value="RPS2"/>
    <property type="match status" value="1"/>
</dbReference>
<evidence type="ECO:0000256" key="3">
    <source>
        <dbReference type="ARBA" id="ARBA00022980"/>
    </source>
</evidence>
<gene>
    <name evidence="9" type="ORF">L798_09745</name>
</gene>
<dbReference type="Proteomes" id="UP000027135">
    <property type="component" value="Unassembled WGS sequence"/>
</dbReference>
<evidence type="ECO:0000256" key="7">
    <source>
        <dbReference type="ARBA" id="ARBA00071390"/>
    </source>
</evidence>
<evidence type="ECO:0000256" key="1">
    <source>
        <dbReference type="ARBA" id="ARBA00004173"/>
    </source>
</evidence>
<dbReference type="GO" id="GO:0005763">
    <property type="term" value="C:mitochondrial small ribosomal subunit"/>
    <property type="evidence" value="ECO:0007669"/>
    <property type="project" value="UniProtKB-ARBA"/>
</dbReference>
<reference evidence="9 10" key="1">
    <citation type="journal article" date="2014" name="Nat. Commun.">
        <title>Molecular traces of alternative social organization in a termite genome.</title>
        <authorList>
            <person name="Terrapon N."/>
            <person name="Li C."/>
            <person name="Robertson H.M."/>
            <person name="Ji L."/>
            <person name="Meng X."/>
            <person name="Booth W."/>
            <person name="Chen Z."/>
            <person name="Childers C.P."/>
            <person name="Glastad K.M."/>
            <person name="Gokhale K."/>
            <person name="Gowin J."/>
            <person name="Gronenberg W."/>
            <person name="Hermansen R.A."/>
            <person name="Hu H."/>
            <person name="Hunt B.G."/>
            <person name="Huylmans A.K."/>
            <person name="Khalil S.M."/>
            <person name="Mitchell R.D."/>
            <person name="Munoz-Torres M.C."/>
            <person name="Mustard J.A."/>
            <person name="Pan H."/>
            <person name="Reese J.T."/>
            <person name="Scharf M.E."/>
            <person name="Sun F."/>
            <person name="Vogel H."/>
            <person name="Xiao J."/>
            <person name="Yang W."/>
            <person name="Yang Z."/>
            <person name="Yang Z."/>
            <person name="Zhou J."/>
            <person name="Zhu J."/>
            <person name="Brent C.S."/>
            <person name="Elsik C.G."/>
            <person name="Goodisman M.A."/>
            <person name="Liberles D.A."/>
            <person name="Roe R.M."/>
            <person name="Vargo E.L."/>
            <person name="Vilcinskas A."/>
            <person name="Wang J."/>
            <person name="Bornberg-Bauer E."/>
            <person name="Korb J."/>
            <person name="Zhang G."/>
            <person name="Liebig J."/>
        </authorList>
    </citation>
    <scope>NUCLEOTIDE SEQUENCE [LARGE SCALE GENOMIC DNA]</scope>
    <source>
        <tissue evidence="9">Whole organism</tissue>
    </source>
</reference>
<dbReference type="PROSITE" id="PS00962">
    <property type="entry name" value="RIBOSOMAL_S2_1"/>
    <property type="match status" value="1"/>
</dbReference>
<dbReference type="GO" id="GO:0006412">
    <property type="term" value="P:translation"/>
    <property type="evidence" value="ECO:0007669"/>
    <property type="project" value="InterPro"/>
</dbReference>
<dbReference type="STRING" id="136037.A0A067QZ31"/>
<accession>A0A067QZ31</accession>
<comment type="subcellular location">
    <subcellularLocation>
        <location evidence="1">Mitochondrion</location>
    </subcellularLocation>
</comment>
<evidence type="ECO:0000256" key="4">
    <source>
        <dbReference type="ARBA" id="ARBA00023128"/>
    </source>
</evidence>
<proteinExistence type="inferred from homology"/>
<dbReference type="HAMAP" id="MF_00291_B">
    <property type="entry name" value="Ribosomal_uS2_B"/>
    <property type="match status" value="1"/>
</dbReference>
<evidence type="ECO:0000256" key="8">
    <source>
        <dbReference type="ARBA" id="ARBA00083109"/>
    </source>
</evidence>
<dbReference type="Gene3D" id="3.40.50.10490">
    <property type="entry name" value="Glucose-6-phosphate isomerase like protein, domain 1"/>
    <property type="match status" value="1"/>
</dbReference>
<evidence type="ECO:0000256" key="6">
    <source>
        <dbReference type="ARBA" id="ARBA00059792"/>
    </source>
</evidence>